<keyword evidence="3" id="KW-1185">Reference proteome</keyword>
<evidence type="ECO:0000313" key="3">
    <source>
        <dbReference type="Proteomes" id="UP000747542"/>
    </source>
</evidence>
<evidence type="ECO:0000256" key="1">
    <source>
        <dbReference type="SAM" id="MobiDB-lite"/>
    </source>
</evidence>
<dbReference type="AlphaFoldDB" id="A0A8J5MMQ5"/>
<feature type="region of interest" description="Disordered" evidence="1">
    <location>
        <begin position="263"/>
        <end position="288"/>
    </location>
</feature>
<accession>A0A8J5MMQ5</accession>
<feature type="non-terminal residue" evidence="2">
    <location>
        <position position="1"/>
    </location>
</feature>
<organism evidence="2 3">
    <name type="scientific">Homarus americanus</name>
    <name type="common">American lobster</name>
    <dbReference type="NCBI Taxonomy" id="6706"/>
    <lineage>
        <taxon>Eukaryota</taxon>
        <taxon>Metazoa</taxon>
        <taxon>Ecdysozoa</taxon>
        <taxon>Arthropoda</taxon>
        <taxon>Crustacea</taxon>
        <taxon>Multicrustacea</taxon>
        <taxon>Malacostraca</taxon>
        <taxon>Eumalacostraca</taxon>
        <taxon>Eucarida</taxon>
        <taxon>Decapoda</taxon>
        <taxon>Pleocyemata</taxon>
        <taxon>Astacidea</taxon>
        <taxon>Nephropoidea</taxon>
        <taxon>Nephropidae</taxon>
        <taxon>Homarus</taxon>
    </lineage>
</organism>
<comment type="caution">
    <text evidence="2">The sequence shown here is derived from an EMBL/GenBank/DDBJ whole genome shotgun (WGS) entry which is preliminary data.</text>
</comment>
<dbReference type="EMBL" id="JAHLQT010038200">
    <property type="protein sequence ID" value="KAG7157054.1"/>
    <property type="molecule type" value="Genomic_DNA"/>
</dbReference>
<feature type="compositionally biased region" description="Low complexity" evidence="1">
    <location>
        <begin position="263"/>
        <end position="282"/>
    </location>
</feature>
<sequence>METVYSGVLVGPWKVDGVRAAAGGGCVVWAASGGLVTTPVTHPHAHPDGEAEENDDDHQGPGDGDGSVYTCLPPLTVIDVVEANKPVREPFGGGWAARGWHGRRYVVGVTIGILPRCADGDYLAILSTRQNSRTTNNARLTPEIADAFEGEDIAEEKREELVLSLWRWSSTSPLVSPESPPLTSARVSVHPRLQQVVMTTLLEEEVQIWRVESGPLGRRFVCHTFGFGLLSPETVHTMWCLALDALVRKLPVHSGPGYPVTITPTTTPITTTMSTSTPTTTPNTPPTTTPSLVWVIQWTVRTLHQGPSGRVTGVAMASTRGYLATTTHHRYLQVTALLQ</sequence>
<feature type="region of interest" description="Disordered" evidence="1">
    <location>
        <begin position="39"/>
        <end position="66"/>
    </location>
</feature>
<name>A0A8J5MMQ5_HOMAM</name>
<gene>
    <name evidence="2" type="ORF">Hamer_G028125</name>
</gene>
<protein>
    <submittedName>
        <fullName evidence="2">Uncharacterized protein</fullName>
    </submittedName>
</protein>
<dbReference type="Proteomes" id="UP000747542">
    <property type="component" value="Unassembled WGS sequence"/>
</dbReference>
<evidence type="ECO:0000313" key="2">
    <source>
        <dbReference type="EMBL" id="KAG7157054.1"/>
    </source>
</evidence>
<reference evidence="2" key="1">
    <citation type="journal article" date="2021" name="Sci. Adv.">
        <title>The American lobster genome reveals insights on longevity, neural, and immune adaptations.</title>
        <authorList>
            <person name="Polinski J.M."/>
            <person name="Zimin A.V."/>
            <person name="Clark K.F."/>
            <person name="Kohn A.B."/>
            <person name="Sadowski N."/>
            <person name="Timp W."/>
            <person name="Ptitsyn A."/>
            <person name="Khanna P."/>
            <person name="Romanova D.Y."/>
            <person name="Williams P."/>
            <person name="Greenwood S.J."/>
            <person name="Moroz L.L."/>
            <person name="Walt D.R."/>
            <person name="Bodnar A.G."/>
        </authorList>
    </citation>
    <scope>NUCLEOTIDE SEQUENCE</scope>
    <source>
        <strain evidence="2">GMGI-L3</strain>
    </source>
</reference>
<proteinExistence type="predicted"/>